<comment type="caution">
    <text evidence="8">The sequence shown here is derived from an EMBL/GenBank/DDBJ whole genome shotgun (WGS) entry which is preliminary data.</text>
</comment>
<dbReference type="Pfam" id="PF07730">
    <property type="entry name" value="HisKA_3"/>
    <property type="match status" value="1"/>
</dbReference>
<reference evidence="8 9" key="1">
    <citation type="submission" date="2019-04" db="EMBL/GenBank/DDBJ databases">
        <title>Isachenkonia alkalipeptolytica gen. nov. sp. nov. a new anaerobic, alkiliphilic organothrophic bacterium capable to reduce synthesized ferrihydrite isolated from a soda lake.</title>
        <authorList>
            <person name="Toshchakov S.V."/>
            <person name="Zavarzina D.G."/>
            <person name="Zhilina T.N."/>
            <person name="Kostrikina N.A."/>
            <person name="Kublanov I.V."/>
        </authorList>
    </citation>
    <scope>NUCLEOTIDE SEQUENCE [LARGE SCALE GENOMIC DNA]</scope>
    <source>
        <strain evidence="8 9">Z-1701</strain>
    </source>
</reference>
<name>A0AA43XJE4_9CLOT</name>
<dbReference type="Gene3D" id="3.30.565.10">
    <property type="entry name" value="Histidine kinase-like ATPase, C-terminal domain"/>
    <property type="match status" value="1"/>
</dbReference>
<dbReference type="SUPFAM" id="SSF55874">
    <property type="entry name" value="ATPase domain of HSP90 chaperone/DNA topoisomerase II/histidine kinase"/>
    <property type="match status" value="1"/>
</dbReference>
<evidence type="ECO:0000256" key="5">
    <source>
        <dbReference type="ARBA" id="ARBA00023012"/>
    </source>
</evidence>
<dbReference type="PANTHER" id="PTHR24421:SF55">
    <property type="entry name" value="SENSOR HISTIDINE KINASE YDFH"/>
    <property type="match status" value="1"/>
</dbReference>
<dbReference type="Pfam" id="PF05384">
    <property type="entry name" value="DegS"/>
    <property type="match status" value="1"/>
</dbReference>
<dbReference type="InterPro" id="IPR003594">
    <property type="entry name" value="HATPase_dom"/>
</dbReference>
<dbReference type="InterPro" id="IPR036890">
    <property type="entry name" value="HATPase_C_sf"/>
</dbReference>
<organism evidence="8 9">
    <name type="scientific">Isachenkonia alkalipeptolytica</name>
    <dbReference type="NCBI Taxonomy" id="2565777"/>
    <lineage>
        <taxon>Bacteria</taxon>
        <taxon>Bacillati</taxon>
        <taxon>Bacillota</taxon>
        <taxon>Clostridia</taxon>
        <taxon>Eubacteriales</taxon>
        <taxon>Clostridiaceae</taxon>
        <taxon>Isachenkonia</taxon>
    </lineage>
</organism>
<keyword evidence="4 8" id="KW-0418">Kinase</keyword>
<protein>
    <recommendedName>
        <fullName evidence="2">histidine kinase</fullName>
        <ecNumber evidence="2">2.7.13.3</ecNumber>
    </recommendedName>
</protein>
<gene>
    <name evidence="8" type="ORF">ISALK_05515</name>
</gene>
<dbReference type="SMART" id="SM00387">
    <property type="entry name" value="HATPase_c"/>
    <property type="match status" value="1"/>
</dbReference>
<dbReference type="CDD" id="cd16917">
    <property type="entry name" value="HATPase_UhpB-NarQ-NarX-like"/>
    <property type="match status" value="1"/>
</dbReference>
<sequence>MNPTNLDFQSINKIIKKITSEMGNSRNYILEIVQNIRSEQEKLKNDLLSLQKETKEVIQEVDDLEKKDKLMRKKLARVSRDFHKHSEGDIKAAYEAASQTRIDYVIKQNKEKELKKRRNDLELALKKSSQNIESAERVINQISIALGYLEGDVIAALGDVDQTSEMFVGIKILEAQENERKRIARDVHDGPAQYMANASMKVDVCKVMLQRDLDSGLEELGELKESIALALKEVRGIIFNLSPMSLEDLGLNETIKEAVKSIILQSGIHINLKLKPLNEEVEHIIQVAVYRIVQEVFNNMIKHAKAKKAEVKLDYGTKYLRLVISDDGVGFDVEETLDRVKSSETSYGLIGIYDRVDQLQGTVNIESTLGQGTVYTVKLPINRGVIRDESEGN</sequence>
<dbReference type="PROSITE" id="PS50109">
    <property type="entry name" value="HIS_KIN"/>
    <property type="match status" value="1"/>
</dbReference>
<keyword evidence="6" id="KW-0175">Coiled coil</keyword>
<evidence type="ECO:0000256" key="2">
    <source>
        <dbReference type="ARBA" id="ARBA00012438"/>
    </source>
</evidence>
<evidence type="ECO:0000313" key="8">
    <source>
        <dbReference type="EMBL" id="NBG87953.1"/>
    </source>
</evidence>
<keyword evidence="3" id="KW-0808">Transferase</keyword>
<keyword evidence="5" id="KW-0902">Two-component regulatory system</keyword>
<dbReference type="RefSeq" id="WP_160719994.1">
    <property type="nucleotide sequence ID" value="NZ_SUMG01000005.1"/>
</dbReference>
<dbReference type="PANTHER" id="PTHR24421">
    <property type="entry name" value="NITRATE/NITRITE SENSOR PROTEIN NARX-RELATED"/>
    <property type="match status" value="1"/>
</dbReference>
<evidence type="ECO:0000256" key="6">
    <source>
        <dbReference type="SAM" id="Coils"/>
    </source>
</evidence>
<evidence type="ECO:0000256" key="3">
    <source>
        <dbReference type="ARBA" id="ARBA00022679"/>
    </source>
</evidence>
<proteinExistence type="predicted"/>
<dbReference type="InterPro" id="IPR050482">
    <property type="entry name" value="Sensor_HK_TwoCompSys"/>
</dbReference>
<evidence type="ECO:0000259" key="7">
    <source>
        <dbReference type="PROSITE" id="PS50109"/>
    </source>
</evidence>
<evidence type="ECO:0000313" key="9">
    <source>
        <dbReference type="Proteomes" id="UP000449710"/>
    </source>
</evidence>
<dbReference type="Pfam" id="PF02518">
    <property type="entry name" value="HATPase_c"/>
    <property type="match status" value="1"/>
</dbReference>
<dbReference type="InterPro" id="IPR011712">
    <property type="entry name" value="Sig_transdc_His_kin_sub3_dim/P"/>
</dbReference>
<dbReference type="InterPro" id="IPR005467">
    <property type="entry name" value="His_kinase_dom"/>
</dbReference>
<dbReference type="Gene3D" id="1.20.5.1930">
    <property type="match status" value="1"/>
</dbReference>
<dbReference type="InterPro" id="IPR008595">
    <property type="entry name" value="DegS"/>
</dbReference>
<comment type="catalytic activity">
    <reaction evidence="1">
        <text>ATP + protein L-histidine = ADP + protein N-phospho-L-histidine.</text>
        <dbReference type="EC" id="2.7.13.3"/>
    </reaction>
</comment>
<dbReference type="EC" id="2.7.13.3" evidence="2"/>
<keyword evidence="9" id="KW-1185">Reference proteome</keyword>
<dbReference type="GO" id="GO:0046983">
    <property type="term" value="F:protein dimerization activity"/>
    <property type="evidence" value="ECO:0007669"/>
    <property type="project" value="InterPro"/>
</dbReference>
<dbReference type="GO" id="GO:0000155">
    <property type="term" value="F:phosphorelay sensor kinase activity"/>
    <property type="evidence" value="ECO:0007669"/>
    <property type="project" value="InterPro"/>
</dbReference>
<dbReference type="GO" id="GO:0016020">
    <property type="term" value="C:membrane"/>
    <property type="evidence" value="ECO:0007669"/>
    <property type="project" value="InterPro"/>
</dbReference>
<dbReference type="EMBL" id="SUMG01000005">
    <property type="protein sequence ID" value="NBG87953.1"/>
    <property type="molecule type" value="Genomic_DNA"/>
</dbReference>
<dbReference type="Proteomes" id="UP000449710">
    <property type="component" value="Unassembled WGS sequence"/>
</dbReference>
<feature type="domain" description="Histidine kinase" evidence="7">
    <location>
        <begin position="232"/>
        <end position="383"/>
    </location>
</feature>
<accession>A0AA43XJE4</accession>
<evidence type="ECO:0000256" key="1">
    <source>
        <dbReference type="ARBA" id="ARBA00000085"/>
    </source>
</evidence>
<feature type="coiled-coil region" evidence="6">
    <location>
        <begin position="107"/>
        <end position="138"/>
    </location>
</feature>
<evidence type="ECO:0000256" key="4">
    <source>
        <dbReference type="ARBA" id="ARBA00022777"/>
    </source>
</evidence>
<feature type="coiled-coil region" evidence="6">
    <location>
        <begin position="33"/>
        <end position="67"/>
    </location>
</feature>
<dbReference type="AlphaFoldDB" id="A0AA43XJE4"/>